<gene>
    <name evidence="11" type="ORF">MuYL_4891</name>
</gene>
<dbReference type="OrthoDB" id="9815923at2"/>
<evidence type="ECO:0000256" key="1">
    <source>
        <dbReference type="ARBA" id="ARBA00004651"/>
    </source>
</evidence>
<sequence>MNGQFSFIIITFNEEVHLPRLLESIKQLDAPLFILDSGSTDNTLAIAEQAGAKILHNNFINHPAQWDFALKNFPVETPWVICLDADQVVTPELSARLAKFSDADNRDLDGIYFNRKNFFKGRWIRHGGYSPFYLLKMIRFGKGYSDLNENMDHRLIVPGKTAIWKDGYILEENLKENKISFWIEKHNRYSDLVAQEEVERMLEMRSQTVKPHFWGSPDERTAWLKQFWWKLPRYVRPMLYFIYRLFFQLGILDGRIGVIFHFLQAFWFRLIIDVKIDEILKQDQPQLKKTGKSIGPLRFVITFLVLFAAFYYFNIFIFGITAPGNHYSAFIADHLNYIRWLRLALLRGSVAVLSWFGFTAITNEYELLVAGKGVIVLVYSCLGLGLISFFSAFVLAYPAKLKSKLIFIICGILGIEALNILRFVLLSLFWGKNQNRIVDHHTIFNLIMYVLIAVTLYFWVKHNDALTNGDEAN</sequence>
<dbReference type="NCBIfam" id="NF046083">
    <property type="entry name" value="exosort_XrtY"/>
    <property type="match status" value="1"/>
</dbReference>
<accession>A0A223P482</accession>
<dbReference type="InterPro" id="IPR001173">
    <property type="entry name" value="Glyco_trans_2-like"/>
</dbReference>
<dbReference type="CDD" id="cd02511">
    <property type="entry name" value="Beta4Glucosyltransferase"/>
    <property type="match status" value="1"/>
</dbReference>
<dbReference type="InterPro" id="IPR029044">
    <property type="entry name" value="Nucleotide-diphossugar_trans"/>
</dbReference>
<dbReference type="EMBL" id="CP022743">
    <property type="protein sequence ID" value="ASU36774.1"/>
    <property type="molecule type" value="Genomic_DNA"/>
</dbReference>
<dbReference type="PANTHER" id="PTHR43630:SF2">
    <property type="entry name" value="GLYCOSYLTRANSFERASE"/>
    <property type="match status" value="1"/>
</dbReference>
<keyword evidence="12" id="KW-1185">Reference proteome</keyword>
<feature type="transmembrane region" description="Helical" evidence="9">
    <location>
        <begin position="442"/>
        <end position="460"/>
    </location>
</feature>
<dbReference type="PANTHER" id="PTHR43630">
    <property type="entry name" value="POLY-BETA-1,6-N-ACETYL-D-GLUCOSAMINE SYNTHASE"/>
    <property type="match status" value="1"/>
</dbReference>
<comment type="subcellular location">
    <subcellularLocation>
        <location evidence="1">Cell membrane</location>
        <topology evidence="1">Multi-pass membrane protein</topology>
    </subcellularLocation>
</comment>
<dbReference type="AlphaFoldDB" id="A0A223P482"/>
<evidence type="ECO:0000259" key="10">
    <source>
        <dbReference type="Pfam" id="PF00535"/>
    </source>
</evidence>
<keyword evidence="7 9" id="KW-0472">Membrane</keyword>
<keyword evidence="4 9" id="KW-0812">Transmembrane</keyword>
<evidence type="ECO:0000256" key="7">
    <source>
        <dbReference type="ARBA" id="ARBA00023136"/>
    </source>
</evidence>
<feature type="domain" description="Glycosyltransferase 2-like" evidence="10">
    <location>
        <begin position="6"/>
        <end position="126"/>
    </location>
</feature>
<feature type="transmembrane region" description="Helical" evidence="9">
    <location>
        <begin position="374"/>
        <end position="399"/>
    </location>
</feature>
<keyword evidence="2" id="KW-1003">Cell membrane</keyword>
<comment type="similarity">
    <text evidence="8">Belongs to the glycosyltransferase 2 family. WaaE/KdtX subfamily.</text>
</comment>
<dbReference type="Proteomes" id="UP000215002">
    <property type="component" value="Chromosome"/>
</dbReference>
<dbReference type="GO" id="GO:0008233">
    <property type="term" value="F:peptidase activity"/>
    <property type="evidence" value="ECO:0007669"/>
    <property type="project" value="UniProtKB-KW"/>
</dbReference>
<evidence type="ECO:0000256" key="9">
    <source>
        <dbReference type="SAM" id="Phobius"/>
    </source>
</evidence>
<dbReference type="GO" id="GO:0005886">
    <property type="term" value="C:plasma membrane"/>
    <property type="evidence" value="ECO:0007669"/>
    <property type="project" value="UniProtKB-SubCell"/>
</dbReference>
<dbReference type="Gene3D" id="3.90.550.10">
    <property type="entry name" value="Spore Coat Polysaccharide Biosynthesis Protein SpsA, Chain A"/>
    <property type="match status" value="1"/>
</dbReference>
<feature type="transmembrane region" description="Helical" evidence="9">
    <location>
        <begin position="340"/>
        <end position="362"/>
    </location>
</feature>
<dbReference type="Pfam" id="PF00535">
    <property type="entry name" value="Glycos_transf_2"/>
    <property type="match status" value="1"/>
</dbReference>
<name>A0A223P482_9SPHI</name>
<dbReference type="InterPro" id="IPR026392">
    <property type="entry name" value="Exo/Archaeosortase_dom"/>
</dbReference>
<organism evidence="11 12">
    <name type="scientific">Mucilaginibacter xinganensis</name>
    <dbReference type="NCBI Taxonomy" id="1234841"/>
    <lineage>
        <taxon>Bacteria</taxon>
        <taxon>Pseudomonadati</taxon>
        <taxon>Bacteroidota</taxon>
        <taxon>Sphingobacteriia</taxon>
        <taxon>Sphingobacteriales</taxon>
        <taxon>Sphingobacteriaceae</taxon>
        <taxon>Mucilaginibacter</taxon>
    </lineage>
</organism>
<feature type="transmembrane region" description="Helical" evidence="9">
    <location>
        <begin position="297"/>
        <end position="320"/>
    </location>
</feature>
<evidence type="ECO:0000256" key="2">
    <source>
        <dbReference type="ARBA" id="ARBA00022475"/>
    </source>
</evidence>
<evidence type="ECO:0000256" key="6">
    <source>
        <dbReference type="ARBA" id="ARBA00022989"/>
    </source>
</evidence>
<reference evidence="11 12" key="1">
    <citation type="submission" date="2017-08" db="EMBL/GenBank/DDBJ databases">
        <title>Complete genome sequence of Mucilaginibacter sp. strain BJC16-A31.</title>
        <authorList>
            <consortium name="Henan University of Science and Technology"/>
            <person name="You X."/>
        </authorList>
    </citation>
    <scope>NUCLEOTIDE SEQUENCE [LARGE SCALE GENOMIC DNA]</scope>
    <source>
        <strain evidence="11 12">BJC16-A31</strain>
    </source>
</reference>
<dbReference type="SUPFAM" id="SSF53448">
    <property type="entry name" value="Nucleotide-diphospho-sugar transferases"/>
    <property type="match status" value="1"/>
</dbReference>
<proteinExistence type="inferred from homology"/>
<evidence type="ECO:0000313" key="11">
    <source>
        <dbReference type="EMBL" id="ASU36774.1"/>
    </source>
</evidence>
<dbReference type="NCBIfam" id="TIGR04178">
    <property type="entry name" value="exo_archaeo"/>
    <property type="match status" value="1"/>
</dbReference>
<keyword evidence="3" id="KW-0645">Protease</keyword>
<evidence type="ECO:0000256" key="8">
    <source>
        <dbReference type="ARBA" id="ARBA00038494"/>
    </source>
</evidence>
<evidence type="ECO:0000256" key="4">
    <source>
        <dbReference type="ARBA" id="ARBA00022692"/>
    </source>
</evidence>
<evidence type="ECO:0000313" key="12">
    <source>
        <dbReference type="Proteomes" id="UP000215002"/>
    </source>
</evidence>
<keyword evidence="6 9" id="KW-1133">Transmembrane helix</keyword>
<dbReference type="GO" id="GO:0006508">
    <property type="term" value="P:proteolysis"/>
    <property type="evidence" value="ECO:0007669"/>
    <property type="project" value="UniProtKB-KW"/>
</dbReference>
<evidence type="ECO:0000256" key="3">
    <source>
        <dbReference type="ARBA" id="ARBA00022670"/>
    </source>
</evidence>
<keyword evidence="5" id="KW-0378">Hydrolase</keyword>
<dbReference type="KEGG" id="muc:MuYL_4891"/>
<evidence type="ECO:0000256" key="5">
    <source>
        <dbReference type="ARBA" id="ARBA00022801"/>
    </source>
</evidence>
<protein>
    <recommendedName>
        <fullName evidence="10">Glycosyltransferase 2-like domain-containing protein</fullName>
    </recommendedName>
</protein>
<feature type="transmembrane region" description="Helical" evidence="9">
    <location>
        <begin position="405"/>
        <end position="430"/>
    </location>
</feature>